<dbReference type="Proteomes" id="UP000029981">
    <property type="component" value="Chromosome 2"/>
</dbReference>
<proteinExistence type="predicted"/>
<sequence length="100" mass="11360">MFWKLNEAVGCERPVQKPLQSPLQCKLLLSKSLLHFKTRLCPIPTLKSKYFGGGPLMSCRICQFVVPIVLKDIRAFLSILLYFPGLLGESEKQKRSSLHV</sequence>
<accession>A0A0A0LIW4</accession>
<keyword evidence="2" id="KW-1185">Reference proteome</keyword>
<organism evidence="1 2">
    <name type="scientific">Cucumis sativus</name>
    <name type="common">Cucumber</name>
    <dbReference type="NCBI Taxonomy" id="3659"/>
    <lineage>
        <taxon>Eukaryota</taxon>
        <taxon>Viridiplantae</taxon>
        <taxon>Streptophyta</taxon>
        <taxon>Embryophyta</taxon>
        <taxon>Tracheophyta</taxon>
        <taxon>Spermatophyta</taxon>
        <taxon>Magnoliopsida</taxon>
        <taxon>eudicotyledons</taxon>
        <taxon>Gunneridae</taxon>
        <taxon>Pentapetalae</taxon>
        <taxon>rosids</taxon>
        <taxon>fabids</taxon>
        <taxon>Cucurbitales</taxon>
        <taxon>Cucurbitaceae</taxon>
        <taxon>Benincaseae</taxon>
        <taxon>Cucumis</taxon>
    </lineage>
</organism>
<dbReference type="AlphaFoldDB" id="A0A0A0LIW4"/>
<reference evidence="1 2" key="2">
    <citation type="journal article" date="2009" name="PLoS ONE">
        <title>An integrated genetic and cytogenetic map of the cucumber genome.</title>
        <authorList>
            <person name="Ren Y."/>
            <person name="Zhang Z."/>
            <person name="Liu J."/>
            <person name="Staub J.E."/>
            <person name="Han Y."/>
            <person name="Cheng Z."/>
            <person name="Li X."/>
            <person name="Lu J."/>
            <person name="Miao H."/>
            <person name="Kang H."/>
            <person name="Xie B."/>
            <person name="Gu X."/>
            <person name="Wang X."/>
            <person name="Du Y."/>
            <person name="Jin W."/>
            <person name="Huang S."/>
        </authorList>
    </citation>
    <scope>NUCLEOTIDE SEQUENCE [LARGE SCALE GENOMIC DNA]</scope>
    <source>
        <strain evidence="2">cv. 9930</strain>
    </source>
</reference>
<reference evidence="1 2" key="4">
    <citation type="journal article" date="2011" name="BMC Genomics">
        <title>RNA-Seq improves annotation of protein-coding genes in the cucumber genome.</title>
        <authorList>
            <person name="Li Z."/>
            <person name="Zhang Z."/>
            <person name="Yan P."/>
            <person name="Huang S."/>
            <person name="Fei Z."/>
            <person name="Lin K."/>
        </authorList>
    </citation>
    <scope>NUCLEOTIDE SEQUENCE [LARGE SCALE GENOMIC DNA]</scope>
    <source>
        <strain evidence="2">cv. 9930</strain>
    </source>
</reference>
<gene>
    <name evidence="1" type="ORF">Csa_2G005980</name>
</gene>
<reference evidence="1 2" key="1">
    <citation type="journal article" date="2009" name="Nat. Genet.">
        <title>The genome of the cucumber, Cucumis sativus L.</title>
        <authorList>
            <person name="Huang S."/>
            <person name="Li R."/>
            <person name="Zhang Z."/>
            <person name="Li L."/>
            <person name="Gu X."/>
            <person name="Fan W."/>
            <person name="Lucas W.J."/>
            <person name="Wang X."/>
            <person name="Xie B."/>
            <person name="Ni P."/>
            <person name="Ren Y."/>
            <person name="Zhu H."/>
            <person name="Li J."/>
            <person name="Lin K."/>
            <person name="Jin W."/>
            <person name="Fei Z."/>
            <person name="Li G."/>
            <person name="Staub J."/>
            <person name="Kilian A."/>
            <person name="van der Vossen E.A."/>
            <person name="Wu Y."/>
            <person name="Guo J."/>
            <person name="He J."/>
            <person name="Jia Z."/>
            <person name="Ren Y."/>
            <person name="Tian G."/>
            <person name="Lu Y."/>
            <person name="Ruan J."/>
            <person name="Qian W."/>
            <person name="Wang M."/>
            <person name="Huang Q."/>
            <person name="Li B."/>
            <person name="Xuan Z."/>
            <person name="Cao J."/>
            <person name="Asan"/>
            <person name="Wu Z."/>
            <person name="Zhang J."/>
            <person name="Cai Q."/>
            <person name="Bai Y."/>
            <person name="Zhao B."/>
            <person name="Han Y."/>
            <person name="Li Y."/>
            <person name="Li X."/>
            <person name="Wang S."/>
            <person name="Shi Q."/>
            <person name="Liu S."/>
            <person name="Cho W.K."/>
            <person name="Kim J.Y."/>
            <person name="Xu Y."/>
            <person name="Heller-Uszynska K."/>
            <person name="Miao H."/>
            <person name="Cheng Z."/>
            <person name="Zhang S."/>
            <person name="Wu J."/>
            <person name="Yang Y."/>
            <person name="Kang H."/>
            <person name="Li M."/>
            <person name="Liang H."/>
            <person name="Ren X."/>
            <person name="Shi Z."/>
            <person name="Wen M."/>
            <person name="Jian M."/>
            <person name="Yang H."/>
            <person name="Zhang G."/>
            <person name="Yang Z."/>
            <person name="Chen R."/>
            <person name="Liu S."/>
            <person name="Li J."/>
            <person name="Ma L."/>
            <person name="Liu H."/>
            <person name="Zhou Y."/>
            <person name="Zhao J."/>
            <person name="Fang X."/>
            <person name="Li G."/>
            <person name="Fang L."/>
            <person name="Li Y."/>
            <person name="Liu D."/>
            <person name="Zheng H."/>
            <person name="Zhang Y."/>
            <person name="Qin N."/>
            <person name="Li Z."/>
            <person name="Yang G."/>
            <person name="Yang S."/>
            <person name="Bolund L."/>
            <person name="Kristiansen K."/>
            <person name="Zheng H."/>
            <person name="Li S."/>
            <person name="Zhang X."/>
            <person name="Yang H."/>
            <person name="Wang J."/>
            <person name="Sun R."/>
            <person name="Zhang B."/>
            <person name="Jiang S."/>
            <person name="Wang J."/>
            <person name="Du Y."/>
            <person name="Li S."/>
        </authorList>
    </citation>
    <scope>NUCLEOTIDE SEQUENCE [LARGE SCALE GENOMIC DNA]</scope>
    <source>
        <strain evidence="2">cv. 9930</strain>
    </source>
</reference>
<reference evidence="1 2" key="3">
    <citation type="journal article" date="2010" name="BMC Genomics">
        <title>Transcriptome sequencing and comparative analysis of cucumber flowers with different sex types.</title>
        <authorList>
            <person name="Guo S."/>
            <person name="Zheng Y."/>
            <person name="Joung J.G."/>
            <person name="Liu S."/>
            <person name="Zhang Z."/>
            <person name="Crasta O.R."/>
            <person name="Sobral B.W."/>
            <person name="Xu Y."/>
            <person name="Huang S."/>
            <person name="Fei Z."/>
        </authorList>
    </citation>
    <scope>NUCLEOTIDE SEQUENCE [LARGE SCALE GENOMIC DNA]</scope>
    <source>
        <strain evidence="2">cv. 9930</strain>
    </source>
</reference>
<evidence type="ECO:0000313" key="2">
    <source>
        <dbReference type="Proteomes" id="UP000029981"/>
    </source>
</evidence>
<dbReference type="Gramene" id="KGN60652">
    <property type="protein sequence ID" value="KGN60652"/>
    <property type="gene ID" value="Csa_2G005980"/>
</dbReference>
<name>A0A0A0LIW4_CUCSA</name>
<dbReference type="EMBL" id="CM002923">
    <property type="protein sequence ID" value="KGN60652.1"/>
    <property type="molecule type" value="Genomic_DNA"/>
</dbReference>
<protein>
    <submittedName>
        <fullName evidence="1">Uncharacterized protein</fullName>
    </submittedName>
</protein>
<evidence type="ECO:0000313" key="1">
    <source>
        <dbReference type="EMBL" id="KGN60652.1"/>
    </source>
</evidence>